<organism evidence="3 4">
    <name type="scientific">Brevibacillus fluminis</name>
    <dbReference type="NCBI Taxonomy" id="511487"/>
    <lineage>
        <taxon>Bacteria</taxon>
        <taxon>Bacillati</taxon>
        <taxon>Bacillota</taxon>
        <taxon>Bacilli</taxon>
        <taxon>Bacillales</taxon>
        <taxon>Paenibacillaceae</taxon>
        <taxon>Brevibacillus</taxon>
    </lineage>
</organism>
<evidence type="ECO:0000259" key="2">
    <source>
        <dbReference type="PROSITE" id="PS50263"/>
    </source>
</evidence>
<dbReference type="EMBL" id="RHHQ01000008">
    <property type="protein sequence ID" value="RNB89547.1"/>
    <property type="molecule type" value="Genomic_DNA"/>
</dbReference>
<dbReference type="GO" id="GO:0050126">
    <property type="term" value="F:N-carbamoylputrescine amidase activity"/>
    <property type="evidence" value="ECO:0007669"/>
    <property type="project" value="TreeGrafter"/>
</dbReference>
<reference evidence="3 4" key="1">
    <citation type="submission" date="2018-10" db="EMBL/GenBank/DDBJ databases">
        <title>Phylogenomics of Brevibacillus.</title>
        <authorList>
            <person name="Dunlap C."/>
        </authorList>
    </citation>
    <scope>NUCLEOTIDE SEQUENCE [LARGE SCALE GENOMIC DNA]</scope>
    <source>
        <strain evidence="3 4">JCM 15716</strain>
    </source>
</reference>
<dbReference type="RefSeq" id="WP_122917803.1">
    <property type="nucleotide sequence ID" value="NZ_RHHQ01000008.1"/>
</dbReference>
<dbReference type="Pfam" id="PF00795">
    <property type="entry name" value="CN_hydrolase"/>
    <property type="match status" value="1"/>
</dbReference>
<dbReference type="PANTHER" id="PTHR43674">
    <property type="entry name" value="NITRILASE C965.09-RELATED"/>
    <property type="match status" value="1"/>
</dbReference>
<comment type="caution">
    <text evidence="3">The sequence shown here is derived from an EMBL/GenBank/DDBJ whole genome shotgun (WGS) entry which is preliminary data.</text>
</comment>
<dbReference type="Proteomes" id="UP000271031">
    <property type="component" value="Unassembled WGS sequence"/>
</dbReference>
<dbReference type="OrthoDB" id="9811121at2"/>
<feature type="domain" description="CN hydrolase" evidence="2">
    <location>
        <begin position="6"/>
        <end position="255"/>
    </location>
</feature>
<evidence type="ECO:0000313" key="3">
    <source>
        <dbReference type="EMBL" id="RNB89547.1"/>
    </source>
</evidence>
<name>A0A3M8DRE7_9BACL</name>
<dbReference type="PANTHER" id="PTHR43674:SF2">
    <property type="entry name" value="BETA-UREIDOPROPIONASE"/>
    <property type="match status" value="1"/>
</dbReference>
<evidence type="ECO:0000256" key="1">
    <source>
        <dbReference type="ARBA" id="ARBA00022801"/>
    </source>
</evidence>
<dbReference type="GO" id="GO:0033388">
    <property type="term" value="P:putrescine biosynthetic process from arginine"/>
    <property type="evidence" value="ECO:0007669"/>
    <property type="project" value="TreeGrafter"/>
</dbReference>
<keyword evidence="1" id="KW-0378">Hydrolase</keyword>
<dbReference type="InterPro" id="IPR036526">
    <property type="entry name" value="C-N_Hydrolase_sf"/>
</dbReference>
<dbReference type="Gene3D" id="3.60.110.10">
    <property type="entry name" value="Carbon-nitrogen hydrolase"/>
    <property type="match status" value="1"/>
</dbReference>
<accession>A0A3M8DRE7</accession>
<protein>
    <submittedName>
        <fullName evidence="3">N-carbamoylputrescine amidase</fullName>
    </submittedName>
</protein>
<dbReference type="InterPro" id="IPR003010">
    <property type="entry name" value="C-N_Hydrolase"/>
</dbReference>
<sequence>MKTNKVTIGLIQGKCGKDIAQNVEYHVQKVEEAAKKGAQIICLQELFNAQYFCQTVNVDHYDLAEPIDSPTLQKMSELAKKFEVVLIVPIYEKAGRGVYFNSAVVYDADGSYLGTTRKNHIPDGPQYHEKYYFVPGNTGYPVYETRYGTIGIGICWDEWFPEVARILALQGADILFYPSAIGSEPDHPELSTRKAWEKAISAHGISNGVFIAAVNRVGQEDDMNFYGGSFVSNPLGDIVQSLDGEEGILIQEVDLGEIDFARNLLQFLRDRRVETYGPLLEKELLKKK</sequence>
<keyword evidence="4" id="KW-1185">Reference proteome</keyword>
<dbReference type="AlphaFoldDB" id="A0A3M8DRE7"/>
<dbReference type="CDD" id="cd07573">
    <property type="entry name" value="CPA"/>
    <property type="match status" value="1"/>
</dbReference>
<gene>
    <name evidence="3" type="ORF">EDM56_10165</name>
</gene>
<dbReference type="SUPFAM" id="SSF56317">
    <property type="entry name" value="Carbon-nitrogen hydrolase"/>
    <property type="match status" value="1"/>
</dbReference>
<dbReference type="InterPro" id="IPR050345">
    <property type="entry name" value="Aliph_Amidase/BUP"/>
</dbReference>
<proteinExistence type="predicted"/>
<dbReference type="PROSITE" id="PS50263">
    <property type="entry name" value="CN_HYDROLASE"/>
    <property type="match status" value="1"/>
</dbReference>
<evidence type="ECO:0000313" key="4">
    <source>
        <dbReference type="Proteomes" id="UP000271031"/>
    </source>
</evidence>